<evidence type="ECO:0000313" key="2">
    <source>
        <dbReference type="EMBL" id="KAK1352656.1"/>
    </source>
</evidence>
<dbReference type="InterPro" id="IPR004242">
    <property type="entry name" value="Transposase_21"/>
</dbReference>
<proteinExistence type="predicted"/>
<accession>A0AAD8GQA8</accession>
<evidence type="ECO:0000259" key="1">
    <source>
        <dbReference type="Pfam" id="PF13963"/>
    </source>
</evidence>
<organism evidence="2 3">
    <name type="scientific">Heracleum sosnowskyi</name>
    <dbReference type="NCBI Taxonomy" id="360622"/>
    <lineage>
        <taxon>Eukaryota</taxon>
        <taxon>Viridiplantae</taxon>
        <taxon>Streptophyta</taxon>
        <taxon>Embryophyta</taxon>
        <taxon>Tracheophyta</taxon>
        <taxon>Spermatophyta</taxon>
        <taxon>Magnoliopsida</taxon>
        <taxon>eudicotyledons</taxon>
        <taxon>Gunneridae</taxon>
        <taxon>Pentapetalae</taxon>
        <taxon>asterids</taxon>
        <taxon>campanulids</taxon>
        <taxon>Apiales</taxon>
        <taxon>Apiaceae</taxon>
        <taxon>Apioideae</taxon>
        <taxon>apioid superclade</taxon>
        <taxon>Tordylieae</taxon>
        <taxon>Tordyliinae</taxon>
        <taxon>Heracleum</taxon>
    </lineage>
</organism>
<reference evidence="2" key="1">
    <citation type="submission" date="2023-02" db="EMBL/GenBank/DDBJ databases">
        <title>Genome of toxic invasive species Heracleum sosnowskyi carries increased number of genes despite the absence of recent whole-genome duplications.</title>
        <authorList>
            <person name="Schelkunov M."/>
            <person name="Shtratnikova V."/>
            <person name="Makarenko M."/>
            <person name="Klepikova A."/>
            <person name="Omelchenko D."/>
            <person name="Novikova G."/>
            <person name="Obukhova E."/>
            <person name="Bogdanov V."/>
            <person name="Penin A."/>
            <person name="Logacheva M."/>
        </authorList>
    </citation>
    <scope>NUCLEOTIDE SEQUENCE</scope>
    <source>
        <strain evidence="2">Hsosn_3</strain>
        <tissue evidence="2">Leaf</tissue>
    </source>
</reference>
<dbReference type="Pfam" id="PF02992">
    <property type="entry name" value="Transposase_21"/>
    <property type="match status" value="1"/>
</dbReference>
<feature type="domain" description="Transposase-associated" evidence="1">
    <location>
        <begin position="5"/>
        <end position="84"/>
    </location>
</feature>
<dbReference type="PANTHER" id="PTHR10775:SF188">
    <property type="entry name" value="TRANSPOSASE-ASSOCIATED DOMAIN-CONTAINING PROTEIN"/>
    <property type="match status" value="1"/>
</dbReference>
<dbReference type="Pfam" id="PF13963">
    <property type="entry name" value="Transpos_assoc"/>
    <property type="match status" value="1"/>
</dbReference>
<sequence length="432" mass="49780">MDNNRSWMYPRTDSRGLLNDDFVVGLDEFMNHVIAQPNSLNGTNIQCPCTKCKFKRHWDAKTVKLHLLKKGFVENYYVWNRHGEPYTVNRESVGQSSSSYSNISRERDENSQMYNMVMDAAGPNFNPHSEEIPNAEAQKLYDILHSSERELYGGCETSQLSAMARMLSLKSDHHWSEACYDQTSEFIKSVLPEDNTFLDSFYKTKKHMEGLGLPSVKIDCCVNGCMIYWGADIDMDSSCPYCAYDHDSYNLSHGGKPTWFDNHRKFLPANHPFRKNKNWFTKGKTVSESAPPIRTCEDVFQEIESLGLMKITELGSDEHNAKIIKTYKCGWKKRRRSHGCVKTRYLDDREYTAANNYVLFNCPEVAPYIEIFTSGLREQNPYINGVQIDKFLESNFATWFKNYAEDASLVPNEFVRDLASGPLRSVRSVPIY</sequence>
<keyword evidence="3" id="KW-1185">Reference proteome</keyword>
<dbReference type="PANTHER" id="PTHR10775">
    <property type="entry name" value="OS08G0208400 PROTEIN"/>
    <property type="match status" value="1"/>
</dbReference>
<evidence type="ECO:0000313" key="3">
    <source>
        <dbReference type="Proteomes" id="UP001237642"/>
    </source>
</evidence>
<dbReference type="EMBL" id="JAUIZM010000015">
    <property type="protein sequence ID" value="KAK1352656.1"/>
    <property type="molecule type" value="Genomic_DNA"/>
</dbReference>
<dbReference type="InterPro" id="IPR029480">
    <property type="entry name" value="Transpos_assoc"/>
</dbReference>
<name>A0AAD8GQA8_9APIA</name>
<dbReference type="AlphaFoldDB" id="A0AAD8GQA8"/>
<protein>
    <recommendedName>
        <fullName evidence="1">Transposase-associated domain-containing protein</fullName>
    </recommendedName>
</protein>
<comment type="caution">
    <text evidence="2">The sequence shown here is derived from an EMBL/GenBank/DDBJ whole genome shotgun (WGS) entry which is preliminary data.</text>
</comment>
<reference evidence="2" key="2">
    <citation type="submission" date="2023-05" db="EMBL/GenBank/DDBJ databases">
        <authorList>
            <person name="Schelkunov M.I."/>
        </authorList>
    </citation>
    <scope>NUCLEOTIDE SEQUENCE</scope>
    <source>
        <strain evidence="2">Hsosn_3</strain>
        <tissue evidence="2">Leaf</tissue>
    </source>
</reference>
<gene>
    <name evidence="2" type="ORF">POM88_053087</name>
</gene>
<dbReference type="Proteomes" id="UP001237642">
    <property type="component" value="Unassembled WGS sequence"/>
</dbReference>